<dbReference type="InterPro" id="IPR011990">
    <property type="entry name" value="TPR-like_helical_dom_sf"/>
</dbReference>
<accession>A0A0G0E4P6</accession>
<dbReference type="Pfam" id="PF00535">
    <property type="entry name" value="Glycos_transf_2"/>
    <property type="match status" value="1"/>
</dbReference>
<dbReference type="GO" id="GO:0016757">
    <property type="term" value="F:glycosyltransferase activity"/>
    <property type="evidence" value="ECO:0007669"/>
    <property type="project" value="UniProtKB-KW"/>
</dbReference>
<organism evidence="6 7">
    <name type="scientific">candidate division CPR3 bacterium GW2011_GWF2_35_18</name>
    <dbReference type="NCBI Taxonomy" id="1618350"/>
    <lineage>
        <taxon>Bacteria</taxon>
        <taxon>Bacteria division CPR3</taxon>
    </lineage>
</organism>
<evidence type="ECO:0000256" key="2">
    <source>
        <dbReference type="ARBA" id="ARBA00022676"/>
    </source>
</evidence>
<keyword evidence="4" id="KW-1133">Transmembrane helix</keyword>
<evidence type="ECO:0000256" key="4">
    <source>
        <dbReference type="SAM" id="Phobius"/>
    </source>
</evidence>
<dbReference type="AlphaFoldDB" id="A0A0G0E4P6"/>
<dbReference type="SUPFAM" id="SSF53448">
    <property type="entry name" value="Nucleotide-diphospho-sugar transferases"/>
    <property type="match status" value="1"/>
</dbReference>
<sequence length="687" mass="81239">MTQKSLSKIEISFIVLSFNKPKVLQRCIESLLSQELDNFEIIIVDSASTENNLQIISSFQKKSGKIKIIQLTKNAGLCKAYNLGIEKASGKYLFVMNHDFLVEKDAIERLHMFIKENIDVGAVMGKIKRYDFKNNRKTDLIDSCGIQMFSNRRFKDIGENQIDHGQFDGTNEIFGVSGAGSLYRKEALESIKFENEYFDEDFFMYKDDIDVSWRLRWQGWKLYCITDAVFWHGRTSGGISEKVKGFKNRLLSVIRNERAKPLYIKKLSFKNQQLLLLKNDTFLEYLKNLFPINIRKFQQFIFNLIIYPKSIFWIKENRKLKKRFHIKRKETINKQNYENVYKFTKSISTIRKLFNFFKSKKIKLILLFLNSLIIILFFVWIFIDIPFTKIGKTPITSSNFIDVIYVKYITERDSVFNRLFDRVLKIHNLDKKEIALELYKYLSPINHKQVIDELIKIYEGKQEWEKIIDVSIEGDARDAIYQFYTAYSYENLNKLEDAKNYYYKALEIESTHEKTIIRLGNILLSEGDYFQVKKIIQPYVNSRQLLGNNICLYWSMTGFSSSKMSCLKSNEEGFYSYNFEPNNSEQIKYIRLDPIGQFYLKEVRINFNNEQESLIFNNFSNWKLSADIEREKSNYFNTIGVDPFLYTALVDAVSIKDIKNIEFIMSESNFYNRSISDLIQKNNEKEF</sequence>
<evidence type="ECO:0000313" key="7">
    <source>
        <dbReference type="Proteomes" id="UP000034581"/>
    </source>
</evidence>
<dbReference type="Proteomes" id="UP000034581">
    <property type="component" value="Unassembled WGS sequence"/>
</dbReference>
<feature type="domain" description="Glycosyltransferase 2-like" evidence="5">
    <location>
        <begin position="12"/>
        <end position="190"/>
    </location>
</feature>
<comment type="similarity">
    <text evidence="1">Belongs to the glycosyltransferase 2 family.</text>
</comment>
<dbReference type="InterPro" id="IPR029044">
    <property type="entry name" value="Nucleotide-diphossugar_trans"/>
</dbReference>
<dbReference type="InterPro" id="IPR001173">
    <property type="entry name" value="Glyco_trans_2-like"/>
</dbReference>
<evidence type="ECO:0000256" key="1">
    <source>
        <dbReference type="ARBA" id="ARBA00006739"/>
    </source>
</evidence>
<dbReference type="PANTHER" id="PTHR43179">
    <property type="entry name" value="RHAMNOSYLTRANSFERASE WBBL"/>
    <property type="match status" value="1"/>
</dbReference>
<reference evidence="6 7" key="1">
    <citation type="journal article" date="2015" name="Nature">
        <title>rRNA introns, odd ribosomes, and small enigmatic genomes across a large radiation of phyla.</title>
        <authorList>
            <person name="Brown C.T."/>
            <person name="Hug L.A."/>
            <person name="Thomas B.C."/>
            <person name="Sharon I."/>
            <person name="Castelle C.J."/>
            <person name="Singh A."/>
            <person name="Wilkins M.J."/>
            <person name="Williams K.H."/>
            <person name="Banfield J.F."/>
        </authorList>
    </citation>
    <scope>NUCLEOTIDE SEQUENCE [LARGE SCALE GENOMIC DNA]</scope>
</reference>
<proteinExistence type="inferred from homology"/>
<dbReference type="PANTHER" id="PTHR43179:SF12">
    <property type="entry name" value="GALACTOFURANOSYLTRANSFERASE GLFT2"/>
    <property type="match status" value="1"/>
</dbReference>
<name>A0A0G0E4P6_UNCC3</name>
<keyword evidence="4" id="KW-0472">Membrane</keyword>
<keyword evidence="2" id="KW-0328">Glycosyltransferase</keyword>
<dbReference type="STRING" id="1618350.UR67_C0001G0224"/>
<keyword evidence="3 6" id="KW-0808">Transferase</keyword>
<comment type="caution">
    <text evidence="6">The sequence shown here is derived from an EMBL/GenBank/DDBJ whole genome shotgun (WGS) entry which is preliminary data.</text>
</comment>
<dbReference type="CDD" id="cd04186">
    <property type="entry name" value="GT_2_like_c"/>
    <property type="match status" value="1"/>
</dbReference>
<feature type="transmembrane region" description="Helical" evidence="4">
    <location>
        <begin position="364"/>
        <end position="383"/>
    </location>
</feature>
<dbReference type="SUPFAM" id="SSF48452">
    <property type="entry name" value="TPR-like"/>
    <property type="match status" value="1"/>
</dbReference>
<evidence type="ECO:0000256" key="3">
    <source>
        <dbReference type="ARBA" id="ARBA00022679"/>
    </source>
</evidence>
<evidence type="ECO:0000313" key="6">
    <source>
        <dbReference type="EMBL" id="KKP70315.1"/>
    </source>
</evidence>
<keyword evidence="4" id="KW-0812">Transmembrane</keyword>
<protein>
    <submittedName>
        <fullName evidence="6">Glycosyl transferase family protein</fullName>
    </submittedName>
</protein>
<evidence type="ECO:0000259" key="5">
    <source>
        <dbReference type="Pfam" id="PF00535"/>
    </source>
</evidence>
<dbReference type="EMBL" id="LBQB01000001">
    <property type="protein sequence ID" value="KKP70315.1"/>
    <property type="molecule type" value="Genomic_DNA"/>
</dbReference>
<dbReference type="Gene3D" id="3.90.550.10">
    <property type="entry name" value="Spore Coat Polysaccharide Biosynthesis Protein SpsA, Chain A"/>
    <property type="match status" value="1"/>
</dbReference>
<feature type="transmembrane region" description="Helical" evidence="4">
    <location>
        <begin position="297"/>
        <end position="314"/>
    </location>
</feature>
<gene>
    <name evidence="6" type="ORF">UR67_C0001G0224</name>
</gene>
<dbReference type="Gene3D" id="1.25.40.10">
    <property type="entry name" value="Tetratricopeptide repeat domain"/>
    <property type="match status" value="1"/>
</dbReference>